<evidence type="ECO:0000256" key="1">
    <source>
        <dbReference type="SAM" id="MobiDB-lite"/>
    </source>
</evidence>
<dbReference type="EMBL" id="AP028915">
    <property type="protein sequence ID" value="BES96182.1"/>
    <property type="molecule type" value="Genomic_DNA"/>
</dbReference>
<proteinExistence type="predicted"/>
<reference evidence="2 3" key="1">
    <citation type="submission" date="2023-09" db="EMBL/GenBank/DDBJ databases">
        <title>Nesidiocoris tenuis whole genome shotgun sequence.</title>
        <authorList>
            <person name="Shibata T."/>
            <person name="Shimoda M."/>
            <person name="Kobayashi T."/>
            <person name="Uehara T."/>
        </authorList>
    </citation>
    <scope>NUCLEOTIDE SEQUENCE [LARGE SCALE GENOMIC DNA]</scope>
    <source>
        <strain evidence="2 3">Japan</strain>
    </source>
</reference>
<feature type="region of interest" description="Disordered" evidence="1">
    <location>
        <begin position="1"/>
        <end position="47"/>
    </location>
</feature>
<organism evidence="2 3">
    <name type="scientific">Nesidiocoris tenuis</name>
    <dbReference type="NCBI Taxonomy" id="355587"/>
    <lineage>
        <taxon>Eukaryota</taxon>
        <taxon>Metazoa</taxon>
        <taxon>Ecdysozoa</taxon>
        <taxon>Arthropoda</taxon>
        <taxon>Hexapoda</taxon>
        <taxon>Insecta</taxon>
        <taxon>Pterygota</taxon>
        <taxon>Neoptera</taxon>
        <taxon>Paraneoptera</taxon>
        <taxon>Hemiptera</taxon>
        <taxon>Heteroptera</taxon>
        <taxon>Panheteroptera</taxon>
        <taxon>Cimicomorpha</taxon>
        <taxon>Miridae</taxon>
        <taxon>Dicyphina</taxon>
        <taxon>Nesidiocoris</taxon>
    </lineage>
</organism>
<accession>A0ABN7AXT3</accession>
<evidence type="ECO:0000313" key="2">
    <source>
        <dbReference type="EMBL" id="BES96182.1"/>
    </source>
</evidence>
<name>A0ABN7AXT3_9HEMI</name>
<gene>
    <name evidence="2" type="ORF">NTJ_08992</name>
</gene>
<evidence type="ECO:0000313" key="3">
    <source>
        <dbReference type="Proteomes" id="UP001307889"/>
    </source>
</evidence>
<sequence length="88" mass="9246">MGITFCASTRKGDRGVKGAGPPAPPAGPPHLYHSPSPTTPPAYRPPLPPHPWPKVVASLPSWPVLDETANPKPREIPLLAAVEPTFGT</sequence>
<keyword evidence="3" id="KW-1185">Reference proteome</keyword>
<feature type="compositionally biased region" description="Pro residues" evidence="1">
    <location>
        <begin position="37"/>
        <end position="47"/>
    </location>
</feature>
<dbReference type="Proteomes" id="UP001307889">
    <property type="component" value="Chromosome 7"/>
</dbReference>
<protein>
    <submittedName>
        <fullName evidence="2">Uncharacterized protein</fullName>
    </submittedName>
</protein>